<feature type="domain" description="CMP" evidence="10">
    <location>
        <begin position="72"/>
        <end position="172"/>
    </location>
</feature>
<dbReference type="SMART" id="SM00389">
    <property type="entry name" value="HOX"/>
    <property type="match status" value="2"/>
</dbReference>
<feature type="compositionally biased region" description="Polar residues" evidence="8">
    <location>
        <begin position="484"/>
        <end position="496"/>
    </location>
</feature>
<evidence type="ECO:0000259" key="10">
    <source>
        <dbReference type="PROSITE" id="PS51982"/>
    </source>
</evidence>
<protein>
    <recommendedName>
        <fullName evidence="13">Homeobox domain-containing protein</fullName>
    </recommendedName>
</protein>
<feature type="region of interest" description="Disordered" evidence="8">
    <location>
        <begin position="212"/>
        <end position="266"/>
    </location>
</feature>
<dbReference type="PANTHER" id="PTHR15116">
    <property type="entry name" value="DNA-BINDING PROTEIN SATB FAMILY MEMBER"/>
    <property type="match status" value="1"/>
</dbReference>
<feature type="domain" description="Homeobox" evidence="9">
    <location>
        <begin position="309"/>
        <end position="379"/>
    </location>
</feature>
<reference evidence="11" key="1">
    <citation type="submission" date="2021-02" db="EMBL/GenBank/DDBJ databases">
        <authorList>
            <person name="Nowell W R."/>
        </authorList>
    </citation>
    <scope>NUCLEOTIDE SEQUENCE</scope>
</reference>
<feature type="compositionally biased region" description="Polar residues" evidence="8">
    <location>
        <begin position="398"/>
        <end position="407"/>
    </location>
</feature>
<dbReference type="Pfam" id="PF16534">
    <property type="entry name" value="ULD"/>
    <property type="match status" value="1"/>
</dbReference>
<evidence type="ECO:0000313" key="11">
    <source>
        <dbReference type="EMBL" id="CAF1327214.1"/>
    </source>
</evidence>
<evidence type="ECO:0000313" key="12">
    <source>
        <dbReference type="Proteomes" id="UP000663852"/>
    </source>
</evidence>
<dbReference type="Gene3D" id="3.10.20.710">
    <property type="entry name" value="SATB, ubiquitin-like oligomerisation domain"/>
    <property type="match status" value="1"/>
</dbReference>
<dbReference type="InterPro" id="IPR039673">
    <property type="entry name" value="SATB1/SATB2"/>
</dbReference>
<evidence type="ECO:0000256" key="2">
    <source>
        <dbReference type="ARBA" id="ARBA00022843"/>
    </source>
</evidence>
<feature type="compositionally biased region" description="Basic and acidic residues" evidence="8">
    <location>
        <begin position="408"/>
        <end position="418"/>
    </location>
</feature>
<dbReference type="Proteomes" id="UP000663852">
    <property type="component" value="Unassembled WGS sequence"/>
</dbReference>
<dbReference type="EMBL" id="CAJNOJ010000240">
    <property type="protein sequence ID" value="CAF1327214.1"/>
    <property type="molecule type" value="Genomic_DNA"/>
</dbReference>
<accession>A0A815FLW1</accession>
<feature type="compositionally biased region" description="Low complexity" evidence="8">
    <location>
        <begin position="224"/>
        <end position="233"/>
    </location>
</feature>
<dbReference type="GO" id="GO:0005634">
    <property type="term" value="C:nucleus"/>
    <property type="evidence" value="ECO:0007669"/>
    <property type="project" value="UniProtKB-SubCell"/>
</dbReference>
<evidence type="ECO:0000259" key="9">
    <source>
        <dbReference type="PROSITE" id="PS50071"/>
    </source>
</evidence>
<keyword evidence="5 6" id="KW-0539">Nucleus</keyword>
<dbReference type="PROSITE" id="PS51982">
    <property type="entry name" value="CMP"/>
    <property type="match status" value="1"/>
</dbReference>
<dbReference type="InterPro" id="IPR032392">
    <property type="entry name" value="ULD"/>
</dbReference>
<dbReference type="GO" id="GO:0000981">
    <property type="term" value="F:DNA-binding transcription factor activity, RNA polymerase II-specific"/>
    <property type="evidence" value="ECO:0007669"/>
    <property type="project" value="TreeGrafter"/>
</dbReference>
<dbReference type="InterPro" id="IPR009057">
    <property type="entry name" value="Homeodomain-like_sf"/>
</dbReference>
<evidence type="ECO:0000256" key="5">
    <source>
        <dbReference type="ARBA" id="ARBA00023242"/>
    </source>
</evidence>
<feature type="compositionally biased region" description="Polar residues" evidence="8">
    <location>
        <begin position="234"/>
        <end position="266"/>
    </location>
</feature>
<evidence type="ECO:0000256" key="4">
    <source>
        <dbReference type="ARBA" id="ARBA00023155"/>
    </source>
</evidence>
<keyword evidence="4 6" id="KW-0371">Homeobox</keyword>
<evidence type="ECO:0000256" key="3">
    <source>
        <dbReference type="ARBA" id="ARBA00023125"/>
    </source>
</evidence>
<dbReference type="FunFam" id="1.10.10.60:FF:000169">
    <property type="entry name" value="DNA-binding protein SATB1"/>
    <property type="match status" value="1"/>
</dbReference>
<keyword evidence="1" id="KW-0677">Repeat</keyword>
<dbReference type="InterPro" id="IPR001356">
    <property type="entry name" value="HD"/>
</dbReference>
<keyword evidence="3 6" id="KW-0238">DNA-binding</keyword>
<evidence type="ECO:0008006" key="13">
    <source>
        <dbReference type="Google" id="ProtNLM"/>
    </source>
</evidence>
<dbReference type="Gene3D" id="1.10.10.60">
    <property type="entry name" value="Homeodomain-like"/>
    <property type="match status" value="2"/>
</dbReference>
<feature type="region of interest" description="Disordered" evidence="8">
    <location>
        <begin position="460"/>
        <end position="496"/>
    </location>
</feature>
<dbReference type="OrthoDB" id="10052721at2759"/>
<feature type="domain" description="Homeobox" evidence="9">
    <location>
        <begin position="508"/>
        <end position="578"/>
    </location>
</feature>
<dbReference type="AlphaFoldDB" id="A0A815FLW1"/>
<dbReference type="SUPFAM" id="SSF46689">
    <property type="entry name" value="Homeodomain-like"/>
    <property type="match status" value="2"/>
</dbReference>
<feature type="DNA-binding region" description="Homeobox" evidence="6">
    <location>
        <begin position="311"/>
        <end position="380"/>
    </location>
</feature>
<evidence type="ECO:0000256" key="1">
    <source>
        <dbReference type="ARBA" id="ARBA00022737"/>
    </source>
</evidence>
<dbReference type="PROSITE" id="PS50071">
    <property type="entry name" value="HOMEOBOX_2"/>
    <property type="match status" value="2"/>
</dbReference>
<dbReference type="GO" id="GO:0006338">
    <property type="term" value="P:chromatin remodeling"/>
    <property type="evidence" value="ECO:0007669"/>
    <property type="project" value="InterPro"/>
</dbReference>
<dbReference type="InterPro" id="IPR038224">
    <property type="entry name" value="SATB_ULD_sf"/>
</dbReference>
<name>A0A815FLW1_ADIRI</name>
<evidence type="ECO:0000256" key="8">
    <source>
        <dbReference type="SAM" id="MobiDB-lite"/>
    </source>
</evidence>
<evidence type="ECO:0000256" key="7">
    <source>
        <dbReference type="RuleBase" id="RU000682"/>
    </source>
</evidence>
<feature type="compositionally biased region" description="Acidic residues" evidence="8">
    <location>
        <begin position="419"/>
        <end position="434"/>
    </location>
</feature>
<organism evidence="11 12">
    <name type="scientific">Adineta ricciae</name>
    <name type="common">Rotifer</name>
    <dbReference type="NCBI Taxonomy" id="249248"/>
    <lineage>
        <taxon>Eukaryota</taxon>
        <taxon>Metazoa</taxon>
        <taxon>Spiralia</taxon>
        <taxon>Gnathifera</taxon>
        <taxon>Rotifera</taxon>
        <taxon>Eurotatoria</taxon>
        <taxon>Bdelloidea</taxon>
        <taxon>Adinetida</taxon>
        <taxon>Adinetidae</taxon>
        <taxon>Adineta</taxon>
    </lineage>
</organism>
<proteinExistence type="predicted"/>
<feature type="region of interest" description="Disordered" evidence="8">
    <location>
        <begin position="383"/>
        <end position="441"/>
    </location>
</feature>
<keyword evidence="2" id="KW-0832">Ubl conjugation</keyword>
<dbReference type="CDD" id="cd00086">
    <property type="entry name" value="homeodomain"/>
    <property type="match status" value="2"/>
</dbReference>
<comment type="caution">
    <text evidence="11">The sequence shown here is derived from an EMBL/GenBank/DDBJ whole genome shotgun (WGS) entry which is preliminary data.</text>
</comment>
<sequence length="603" mass="69139">MSSFGLFNPTKKRDEEKLQLVKIIIITRQRFIGLGSVRLECYEILTNKNDVERRNGMIYKPPNMLIGLALSNKFLPVHCVVARDECPQRVLQDGFVIVPAQAKFHEIVSVVLRTMEADVGKLEADERADGQILIKNWNPLPIPTVTENRTVTVQDILGDLMNVAVLQIRISKYANALDDKRSVRLLKQLMPLVSEERDKHELVNKLCQVMQDDTEDDDDGLPQSSSSKPTTSPNGYSIASSNSNTNDGDNAPLNLSTKPYSSPSVPANSNKSFMNYPFASLLSLAQHQQYDSPPIHSSSAAIKDYAYNRRQRERTTFDPHEETPRLLQIFTDTKHPTRYQIASICESLNALPCRKGKKALEPYNIQYWFKNARAALKRKKRRFNNSETPTPQPYIPTLSHQLPNNSDEPNHAPIKCELDSSDELEDDEDDDLDIDDKQKQENHNNYYFNYLQAFDISLTDQQRQKTSQSDESNDEDNMSSVSEQSPPTQISFNSTKLSNTTTAFEYNRSRRNRIFIDPASEVPKLEQWFAIETHPDHVLIERICSELNEGEYRTKFPKLESKHIRLWFKNHRAKVKRICRIQTPNVVNDTTVETTDKNLHNVQ</sequence>
<gene>
    <name evidence="11" type="ORF">EDS130_LOCUS31983</name>
</gene>
<evidence type="ECO:0000256" key="6">
    <source>
        <dbReference type="PROSITE-ProRule" id="PRU00108"/>
    </source>
</evidence>
<comment type="subcellular location">
    <subcellularLocation>
        <location evidence="6 7">Nucleus</location>
    </subcellularLocation>
</comment>
<dbReference type="Pfam" id="PF00046">
    <property type="entry name" value="Homeodomain"/>
    <property type="match status" value="2"/>
</dbReference>
<dbReference type="GO" id="GO:0000978">
    <property type="term" value="F:RNA polymerase II cis-regulatory region sequence-specific DNA binding"/>
    <property type="evidence" value="ECO:0007669"/>
    <property type="project" value="TreeGrafter"/>
</dbReference>
<feature type="DNA-binding region" description="Homeobox" evidence="6">
    <location>
        <begin position="510"/>
        <end position="579"/>
    </location>
</feature>
<dbReference type="PANTHER" id="PTHR15116:SF16">
    <property type="entry name" value="DEFECTIVE PROVENTRICULUS, ISOFORM A"/>
    <property type="match status" value="1"/>
</dbReference>